<dbReference type="Gene3D" id="3.30.360.10">
    <property type="entry name" value="Dihydrodipicolinate Reductase, domain 2"/>
    <property type="match status" value="1"/>
</dbReference>
<dbReference type="SUPFAM" id="SSF51735">
    <property type="entry name" value="NAD(P)-binding Rossmann-fold domains"/>
    <property type="match status" value="1"/>
</dbReference>
<evidence type="ECO:0000259" key="1">
    <source>
        <dbReference type="Pfam" id="PF01408"/>
    </source>
</evidence>
<feature type="domain" description="GFO/IDH/MocA-like oxidoreductase" evidence="2">
    <location>
        <begin position="142"/>
        <end position="254"/>
    </location>
</feature>
<gene>
    <name evidence="3" type="ORF">QPL79_01850</name>
</gene>
<dbReference type="AlphaFoldDB" id="A0ABD4Z533"/>
<dbReference type="PANTHER" id="PTHR43377:SF1">
    <property type="entry name" value="BILIVERDIN REDUCTASE A"/>
    <property type="match status" value="1"/>
</dbReference>
<dbReference type="PRINTS" id="PR01775">
    <property type="entry name" value="GLFROXRDTASE"/>
</dbReference>
<dbReference type="Proteomes" id="UP001529235">
    <property type="component" value="Unassembled WGS sequence"/>
</dbReference>
<dbReference type="Pfam" id="PF22725">
    <property type="entry name" value="GFO_IDH_MocA_C3"/>
    <property type="match status" value="1"/>
</dbReference>
<dbReference type="Gene3D" id="3.40.50.720">
    <property type="entry name" value="NAD(P)-binding Rossmann-like Domain"/>
    <property type="match status" value="1"/>
</dbReference>
<evidence type="ECO:0000313" key="4">
    <source>
        <dbReference type="Proteomes" id="UP001529235"/>
    </source>
</evidence>
<dbReference type="InterPro" id="IPR051450">
    <property type="entry name" value="Gfo/Idh/MocA_Oxidoreductases"/>
</dbReference>
<sequence>MIRLAIVSFAHMHAWSYIRVVKELEAEGKAVLEAIYDDNTERLRKAAEIYKPKNVYSSFDKVIENKEIDAVIIASENARHAMYAIPLMKEGKHVLVEKPIATTINDAKQMVEAAKKSNVKLQVAFVMRYHDAAIEVKNIVNKLGKIWYITSTNHGTCPFDWFVDPVLAGGGAMMDHIVHVADLIRFYTGREFYEVTAFIGRNLYPELKVEDNALLIAKLDDGTPVSIDCSWSRPKTWPTWGDVYMHIVGERGAIILNAFNQNIWIANTNSFKWHYFGPDADKNMILDFIDCIKKDRKPKATGEDGLKALEVVVAAYKSAKEGRPIKISEIEQ</sequence>
<name>A0ABD4Z533_9CREN</name>
<dbReference type="EMBL" id="JASNVW010000001">
    <property type="protein sequence ID" value="MDK6028107.1"/>
    <property type="molecule type" value="Genomic_DNA"/>
</dbReference>
<dbReference type="InterPro" id="IPR000683">
    <property type="entry name" value="Gfo/Idh/MocA-like_OxRdtase_N"/>
</dbReference>
<dbReference type="PANTHER" id="PTHR43377">
    <property type="entry name" value="BILIVERDIN REDUCTASE A"/>
    <property type="match status" value="1"/>
</dbReference>
<dbReference type="InterPro" id="IPR055170">
    <property type="entry name" value="GFO_IDH_MocA-like_dom"/>
</dbReference>
<organism evidence="3 4">
    <name type="scientific">Ignisphaera cupida</name>
    <dbReference type="NCBI Taxonomy" id="3050454"/>
    <lineage>
        <taxon>Archaea</taxon>
        <taxon>Thermoproteota</taxon>
        <taxon>Thermoprotei</taxon>
        <taxon>Desulfurococcales</taxon>
        <taxon>Desulfurococcaceae</taxon>
        <taxon>Ignisphaera</taxon>
    </lineage>
</organism>
<keyword evidence="4" id="KW-1185">Reference proteome</keyword>
<proteinExistence type="predicted"/>
<reference evidence="3 4" key="1">
    <citation type="submission" date="2023-05" db="EMBL/GenBank/DDBJ databases">
        <title>A new hyperthermophilic archaea 'Ignisphaera cupida' sp. nov. and description of the family 'Ignisphaeraceae' fam. nov.</title>
        <authorList>
            <person name="Podosokorskaya O.A."/>
            <person name="Elcheninov A.G."/>
            <person name="Klukina A."/>
            <person name="Merkel A.Y."/>
        </authorList>
    </citation>
    <scope>NUCLEOTIDE SEQUENCE [LARGE SCALE GENOMIC DNA]</scope>
    <source>
        <strain evidence="3 4">4213-co</strain>
    </source>
</reference>
<dbReference type="InterPro" id="IPR036291">
    <property type="entry name" value="NAD(P)-bd_dom_sf"/>
</dbReference>
<dbReference type="SUPFAM" id="SSF55347">
    <property type="entry name" value="Glyceraldehyde-3-phosphate dehydrogenase-like, C-terminal domain"/>
    <property type="match status" value="1"/>
</dbReference>
<dbReference type="InterPro" id="IPR008354">
    <property type="entry name" value="Glc-Fru_OxRdtase_bac"/>
</dbReference>
<protein>
    <submittedName>
        <fullName evidence="3">Gfo/Idh/MocA family oxidoreductase</fullName>
    </submittedName>
</protein>
<dbReference type="Pfam" id="PF01408">
    <property type="entry name" value="GFO_IDH_MocA"/>
    <property type="match status" value="1"/>
</dbReference>
<evidence type="ECO:0000259" key="2">
    <source>
        <dbReference type="Pfam" id="PF22725"/>
    </source>
</evidence>
<feature type="domain" description="Gfo/Idh/MocA-like oxidoreductase N-terminal" evidence="1">
    <location>
        <begin position="28"/>
        <end position="125"/>
    </location>
</feature>
<comment type="caution">
    <text evidence="3">The sequence shown here is derived from an EMBL/GenBank/DDBJ whole genome shotgun (WGS) entry which is preliminary data.</text>
</comment>
<accession>A0ABD4Z533</accession>
<evidence type="ECO:0000313" key="3">
    <source>
        <dbReference type="EMBL" id="MDK6028107.1"/>
    </source>
</evidence>
<dbReference type="RefSeq" id="WP_285273081.1">
    <property type="nucleotide sequence ID" value="NZ_JASNVW010000001.1"/>
</dbReference>